<dbReference type="KEGG" id="sper:EW093_12465"/>
<dbReference type="InterPro" id="IPR051805">
    <property type="entry name" value="Dehydratase_Activator_Redct"/>
</dbReference>
<proteinExistence type="predicted"/>
<feature type="domain" description="DUF2229" evidence="6">
    <location>
        <begin position="679"/>
        <end position="897"/>
    </location>
</feature>
<comment type="cofactor">
    <cofactor evidence="1">
        <name>[4Fe-4S] cluster</name>
        <dbReference type="ChEBI" id="CHEBI:49883"/>
    </cofactor>
</comment>
<gene>
    <name evidence="7" type="ORF">EW093_12465</name>
</gene>
<feature type="domain" description="ATPase BadF/BadG/BcrA/BcrD type" evidence="5">
    <location>
        <begin position="6"/>
        <end position="256"/>
    </location>
</feature>
<dbReference type="InterPro" id="IPR043129">
    <property type="entry name" value="ATPase_NBD"/>
</dbReference>
<dbReference type="CDD" id="cd24035">
    <property type="entry name" value="ASKHA_NBD_O66634-like_rpt2"/>
    <property type="match status" value="1"/>
</dbReference>
<evidence type="ECO:0000313" key="8">
    <source>
        <dbReference type="Proteomes" id="UP000323824"/>
    </source>
</evidence>
<protein>
    <submittedName>
        <fullName evidence="7">CoA activase</fullName>
    </submittedName>
</protein>
<organism evidence="7 8">
    <name type="scientific">Thiospirochaeta perfilievii</name>
    <dbReference type="NCBI Taxonomy" id="252967"/>
    <lineage>
        <taxon>Bacteria</taxon>
        <taxon>Pseudomonadati</taxon>
        <taxon>Spirochaetota</taxon>
        <taxon>Spirochaetia</taxon>
        <taxon>Spirochaetales</taxon>
        <taxon>Spirochaetaceae</taxon>
        <taxon>Thiospirochaeta</taxon>
    </lineage>
</organism>
<reference evidence="7 8" key="2">
    <citation type="submission" date="2019-09" db="EMBL/GenBank/DDBJ databases">
        <title>Complete Genome Sequence and Methylome Analysis of free living Spirochaetas.</title>
        <authorList>
            <person name="Leshcheva N."/>
            <person name="Mikheeva N."/>
        </authorList>
    </citation>
    <scope>NUCLEOTIDE SEQUENCE [LARGE SCALE GENOMIC DNA]</scope>
    <source>
        <strain evidence="7 8">P</strain>
    </source>
</reference>
<dbReference type="PANTHER" id="PTHR32329:SF4">
    <property type="entry name" value="ACTIVATOR OF 2-HYDROXYACYL-COA DEHYDRATASE"/>
    <property type="match status" value="1"/>
</dbReference>
<keyword evidence="8" id="KW-1185">Reference proteome</keyword>
<dbReference type="Pfam" id="PF01869">
    <property type="entry name" value="BcrAD_BadFG"/>
    <property type="match status" value="2"/>
</dbReference>
<evidence type="ECO:0000256" key="4">
    <source>
        <dbReference type="ARBA" id="ARBA00023014"/>
    </source>
</evidence>
<dbReference type="GO" id="GO:0046872">
    <property type="term" value="F:metal ion binding"/>
    <property type="evidence" value="ECO:0007669"/>
    <property type="project" value="UniProtKB-KW"/>
</dbReference>
<dbReference type="InterPro" id="IPR008275">
    <property type="entry name" value="CoA_E_activase_dom"/>
</dbReference>
<dbReference type="Proteomes" id="UP000323824">
    <property type="component" value="Chromosome"/>
</dbReference>
<accession>A0A5C1QBP9</accession>
<dbReference type="Pfam" id="PF09989">
    <property type="entry name" value="DUF2229"/>
    <property type="match status" value="1"/>
</dbReference>
<reference evidence="7 8" key="1">
    <citation type="submission" date="2019-02" db="EMBL/GenBank/DDBJ databases">
        <authorList>
            <person name="Fomenkov A."/>
            <person name="Dubinina G."/>
            <person name="Grabovich M."/>
            <person name="Vincze T."/>
            <person name="Roberts R.J."/>
        </authorList>
    </citation>
    <scope>NUCLEOTIDE SEQUENCE [LARGE SCALE GENOMIC DNA]</scope>
    <source>
        <strain evidence="7 8">P</strain>
    </source>
</reference>
<dbReference type="EMBL" id="CP035807">
    <property type="protein sequence ID" value="QEN05493.1"/>
    <property type="molecule type" value="Genomic_DNA"/>
</dbReference>
<keyword evidence="4" id="KW-0411">Iron-sulfur</keyword>
<dbReference type="CDD" id="cd24034">
    <property type="entry name" value="ASKHA_NBD_O66634-like_rpt1"/>
    <property type="match status" value="1"/>
</dbReference>
<dbReference type="NCBIfam" id="TIGR00241">
    <property type="entry name" value="CoA_E_activ"/>
    <property type="match status" value="2"/>
</dbReference>
<dbReference type="SUPFAM" id="SSF53067">
    <property type="entry name" value="Actin-like ATPase domain"/>
    <property type="match status" value="2"/>
</dbReference>
<dbReference type="Gene3D" id="3.30.420.40">
    <property type="match status" value="4"/>
</dbReference>
<dbReference type="GO" id="GO:0051536">
    <property type="term" value="F:iron-sulfur cluster binding"/>
    <property type="evidence" value="ECO:0007669"/>
    <property type="project" value="UniProtKB-KW"/>
</dbReference>
<keyword evidence="3" id="KW-0408">Iron</keyword>
<evidence type="ECO:0000256" key="3">
    <source>
        <dbReference type="ARBA" id="ARBA00023004"/>
    </source>
</evidence>
<dbReference type="RefSeq" id="WP_149568731.1">
    <property type="nucleotide sequence ID" value="NZ_CP035807.1"/>
</dbReference>
<evidence type="ECO:0000259" key="6">
    <source>
        <dbReference type="Pfam" id="PF09989"/>
    </source>
</evidence>
<evidence type="ECO:0000256" key="2">
    <source>
        <dbReference type="ARBA" id="ARBA00022723"/>
    </source>
</evidence>
<evidence type="ECO:0000256" key="1">
    <source>
        <dbReference type="ARBA" id="ARBA00001966"/>
    </source>
</evidence>
<dbReference type="InterPro" id="IPR002731">
    <property type="entry name" value="ATPase_BadF"/>
</dbReference>
<name>A0A5C1QBP9_9SPIO</name>
<evidence type="ECO:0000259" key="5">
    <source>
        <dbReference type="Pfam" id="PF01869"/>
    </source>
</evidence>
<dbReference type="PANTHER" id="PTHR32329">
    <property type="entry name" value="BIFUNCTIONAL PROTEIN [INCLUDES 2-HYDROXYACYL-COA DEHYDRATASE (N-TER) AND ITS ACTIVATOR DOMAIN (C_TERM)-RELATED"/>
    <property type="match status" value="1"/>
</dbReference>
<sequence length="1424" mass="158509">MKSNKLGIDIGSTTAKVIILDKENKIVFSKYERHNTEIATTILKLLKEAKNELGDEEITASITGTAGMGISEKTGMNFVQEVVASAEVVKQLHPDVRTLIDLGGEDAKIIFFNEDGKPDIRMNGNCAGGTGAFIDQMASLLNRNVTEFNDMAKDSTQTYSVASRCGVFAKTDIQNLISRDIPSSDIVASIYKAVAFQSINSLSRGQDILTKIMFTGGPLTFQPELRKAFLDILEIDKSEVVETNYSELFPAVGAALHNDGVDKTTLSQAIKEIEDIGDDEVNFETRLETLFDSKEQFEEWLERKNQHKVQYVDLKELDKKDVFLGIDSGSTTTKIVLINDEGKIAAKHYSNNNGNPIQAVNLGLNKIFQEIKDANIEINIKRSAVTGYGEDLIHYAYGLDDGLVETIAHYTAAAFFEPNVSFIMDIGGQDMKAIYCKGGIINNLELNEACSSGCGSFIETFAQNLNENVAGFAEQACYSKAPCDLGTRCTVFMNSKVKQSLREGATKGDIAAGLAISVVKNAFNKVLKLTDYSLLGDNIVVQGGTFKNPAVLRSLEKQVGKEVVRPDISELMGAYGSALVAKKKFYEEKSTTTFIGFDNLEKALDYNRKSSVCRGCENLCTVTTLTYQGKKSFFTGNKCEKIFSNQLKGSYKGENLHEIKKRLLFDRKLEPEGEPLLNIGIPRVLNMWEDFPFWSTLFVESGIKVTLSPPSTMPLAEKGYGTVMSENICFPAKIVNGHIYELIEEKVDRIFYPMVRYNRTENETSQNNYNCPVVTGYPEVIQSSVKPEEKFGIPFDNIPFSFNSPEVIEKSTWEYLSQFGVKKDVFKKALKKAEEAYQTYKEDVIKEGQRIVDAAERDGRLVIMLLGRPYHVDSLVNHKAPEMITAIGVDVITEDCIPEEDRSDMHQDVHVLSQWTLPNRIYDSAIWAGERDNIEVVQLNSFGCGPDAIVVDEVKPILNVFGKNPTVLRIDEISSPGSVKLRIRSLIESMKMRGENYIREHKPRVVLPLFDKLDVKRRTILAPQFSNFYTRYLTAAFELDGYKFEVLPEPDKSSIEIGLKYTNNDICYPATIVIGDLIKALESGKYNPDEVAVGLTQTGGQCRASSYASLLKRGLVNAGFHDVPVITVSTSTSKPLNLQPGFQVSPVKFTYTSFFGSLFGDCLSKLFYRTAVREKNKGDAQKLVDKYIELSYPLLKIGKHGKLFNLLEQCVNEFNQIEVDPTELPKVGIVGEIYVKFNDFSNGYINNWLMSKGIEVEVTPLITFFLKSFVAKPFNSDFNILPKSKVYLKALKAAENVCYSFIGRANAILSNYHLGMSPIHHIQDIGETAEKVLSINHQYGEAWLVAGEIGTYVKDGINDVVCLQPFGCIANHIVAKGVEKKLKEVHPHLNLLFLDMDAGTSEVNTANRLEFLIKGAKESMAAKV</sequence>
<keyword evidence="2" id="KW-0479">Metal-binding</keyword>
<dbReference type="InterPro" id="IPR018709">
    <property type="entry name" value="CoA_activase_DUF2229"/>
</dbReference>
<evidence type="ECO:0000313" key="7">
    <source>
        <dbReference type="EMBL" id="QEN05493.1"/>
    </source>
</evidence>
<dbReference type="OrthoDB" id="9802715at2"/>
<feature type="domain" description="ATPase BadF/BadG/BcrA/BcrD type" evidence="5">
    <location>
        <begin position="324"/>
        <end position="581"/>
    </location>
</feature>